<evidence type="ECO:0000313" key="2">
    <source>
        <dbReference type="Proteomes" id="UP000694941"/>
    </source>
</evidence>
<keyword evidence="2" id="KW-1185">Reference proteome</keyword>
<dbReference type="SUPFAM" id="SSF53098">
    <property type="entry name" value="Ribonuclease H-like"/>
    <property type="match status" value="1"/>
</dbReference>
<reference evidence="3" key="1">
    <citation type="submission" date="2025-08" db="UniProtKB">
        <authorList>
            <consortium name="RefSeq"/>
        </authorList>
    </citation>
    <scope>IDENTIFICATION</scope>
    <source>
        <tissue evidence="3">Muscle</tissue>
    </source>
</reference>
<accession>A0ABM1BKE6</accession>
<dbReference type="PANTHER" id="PTHR45749:SF23">
    <property type="entry name" value="ZINC FINGER MYM-TYPE PROTEIN 1-LIKE"/>
    <property type="match status" value="1"/>
</dbReference>
<sequence>MVSVIRFLTSRGLAFHGENQIIGSSKNENFLGILELLSEFDPFLEEHLKVYGNTGKGNPSYLSANICEEFIEIMGQRVFCAILEEIKKSKYYSISVDSNPDISHIDQLIFTVQYIRGSEPVERFLKFIPIFSHGAKNLADTVVEFLQENNILLSNYRGQSYDNASNMSARYTGLQARIRELNEFAIYIPGAGHSLNLVGVKAAECGPQIVSFFDFVQRLYSFFSTSTHRWNVLTSSLGKKSYCGQVSL</sequence>
<protein>
    <submittedName>
        <fullName evidence="3">Zinc finger MYM-type protein 1-like</fullName>
    </submittedName>
</protein>
<proteinExistence type="predicted"/>
<dbReference type="InterPro" id="IPR025398">
    <property type="entry name" value="DUF4371"/>
</dbReference>
<dbReference type="Proteomes" id="UP000694941">
    <property type="component" value="Unplaced"/>
</dbReference>
<dbReference type="InterPro" id="IPR012337">
    <property type="entry name" value="RNaseH-like_sf"/>
</dbReference>
<feature type="domain" description="DUF4371" evidence="1">
    <location>
        <begin position="2"/>
        <end position="173"/>
    </location>
</feature>
<evidence type="ECO:0000313" key="3">
    <source>
        <dbReference type="RefSeq" id="XP_013783749.1"/>
    </source>
</evidence>
<evidence type="ECO:0000259" key="1">
    <source>
        <dbReference type="Pfam" id="PF14291"/>
    </source>
</evidence>
<dbReference type="PANTHER" id="PTHR45749">
    <property type="match status" value="1"/>
</dbReference>
<name>A0ABM1BKE6_LIMPO</name>
<dbReference type="RefSeq" id="XP_013783749.1">
    <property type="nucleotide sequence ID" value="XM_013928295.1"/>
</dbReference>
<dbReference type="GeneID" id="106467909"/>
<organism evidence="2 3">
    <name type="scientific">Limulus polyphemus</name>
    <name type="common">Atlantic horseshoe crab</name>
    <dbReference type="NCBI Taxonomy" id="6850"/>
    <lineage>
        <taxon>Eukaryota</taxon>
        <taxon>Metazoa</taxon>
        <taxon>Ecdysozoa</taxon>
        <taxon>Arthropoda</taxon>
        <taxon>Chelicerata</taxon>
        <taxon>Merostomata</taxon>
        <taxon>Xiphosura</taxon>
        <taxon>Limulidae</taxon>
        <taxon>Limulus</taxon>
    </lineage>
</organism>
<gene>
    <name evidence="3" type="primary">LOC106467909</name>
</gene>
<dbReference type="Pfam" id="PF14291">
    <property type="entry name" value="DUF4371"/>
    <property type="match status" value="1"/>
</dbReference>